<dbReference type="SMART" id="SM00292">
    <property type="entry name" value="BRCT"/>
    <property type="match status" value="1"/>
</dbReference>
<dbReference type="PROSITE" id="PS50969">
    <property type="entry name" value="FCP1"/>
    <property type="match status" value="1"/>
</dbReference>
<feature type="compositionally biased region" description="Basic and acidic residues" evidence="7">
    <location>
        <begin position="418"/>
        <end position="429"/>
    </location>
</feature>
<keyword evidence="2 6" id="KW-0378">Hydrolase</keyword>
<comment type="catalytic activity">
    <reaction evidence="5 6">
        <text>O-phospho-L-threonyl-[protein] + H2O = L-threonyl-[protein] + phosphate</text>
        <dbReference type="Rhea" id="RHEA:47004"/>
        <dbReference type="Rhea" id="RHEA-COMP:11060"/>
        <dbReference type="Rhea" id="RHEA-COMP:11605"/>
        <dbReference type="ChEBI" id="CHEBI:15377"/>
        <dbReference type="ChEBI" id="CHEBI:30013"/>
        <dbReference type="ChEBI" id="CHEBI:43474"/>
        <dbReference type="ChEBI" id="CHEBI:61977"/>
        <dbReference type="EC" id="3.1.3.16"/>
    </reaction>
</comment>
<dbReference type="SUPFAM" id="SSF52113">
    <property type="entry name" value="BRCT domain"/>
    <property type="match status" value="1"/>
</dbReference>
<feature type="region of interest" description="Disordered" evidence="7">
    <location>
        <begin position="788"/>
        <end position="904"/>
    </location>
</feature>
<name>A0ABM1E4U1_PRICU</name>
<dbReference type="InterPro" id="IPR023214">
    <property type="entry name" value="HAD_sf"/>
</dbReference>
<feature type="compositionally biased region" description="Low complexity" evidence="7">
    <location>
        <begin position="827"/>
        <end position="838"/>
    </location>
</feature>
<evidence type="ECO:0000256" key="6">
    <source>
        <dbReference type="RuleBase" id="RU366066"/>
    </source>
</evidence>
<protein>
    <recommendedName>
        <fullName evidence="6">RNA polymerase II subunit A C-terminal domain phosphatase</fullName>
        <ecNumber evidence="6">3.1.3.16</ecNumber>
    </recommendedName>
</protein>
<dbReference type="Gene3D" id="3.40.50.10190">
    <property type="entry name" value="BRCT domain"/>
    <property type="match status" value="1"/>
</dbReference>
<comment type="catalytic activity">
    <reaction evidence="4 6">
        <text>O-phospho-L-seryl-[protein] + H2O = L-seryl-[protein] + phosphate</text>
        <dbReference type="Rhea" id="RHEA:20629"/>
        <dbReference type="Rhea" id="RHEA-COMP:9863"/>
        <dbReference type="Rhea" id="RHEA-COMP:11604"/>
        <dbReference type="ChEBI" id="CHEBI:15377"/>
        <dbReference type="ChEBI" id="CHEBI:29999"/>
        <dbReference type="ChEBI" id="CHEBI:43474"/>
        <dbReference type="ChEBI" id="CHEBI:83421"/>
        <dbReference type="EC" id="3.1.3.16"/>
    </reaction>
</comment>
<evidence type="ECO:0000313" key="11">
    <source>
        <dbReference type="RefSeq" id="XP_014667212.1"/>
    </source>
</evidence>
<organism evidence="10 11">
    <name type="scientific">Priapulus caudatus</name>
    <name type="common">Priapulid worm</name>
    <dbReference type="NCBI Taxonomy" id="37621"/>
    <lineage>
        <taxon>Eukaryota</taxon>
        <taxon>Metazoa</taxon>
        <taxon>Ecdysozoa</taxon>
        <taxon>Scalidophora</taxon>
        <taxon>Priapulida</taxon>
        <taxon>Priapulimorpha</taxon>
        <taxon>Priapulimorphida</taxon>
        <taxon>Priapulidae</taxon>
        <taxon>Priapulus</taxon>
    </lineage>
</organism>
<feature type="domain" description="BRCT" evidence="8">
    <location>
        <begin position="626"/>
        <end position="729"/>
    </location>
</feature>
<dbReference type="InterPro" id="IPR036420">
    <property type="entry name" value="BRCT_dom_sf"/>
</dbReference>
<evidence type="ECO:0000256" key="2">
    <source>
        <dbReference type="ARBA" id="ARBA00022801"/>
    </source>
</evidence>
<feature type="region of interest" description="Disordered" evidence="7">
    <location>
        <begin position="729"/>
        <end position="772"/>
    </location>
</feature>
<evidence type="ECO:0000256" key="4">
    <source>
        <dbReference type="ARBA" id="ARBA00047761"/>
    </source>
</evidence>
<comment type="function">
    <text evidence="6">This promotes the activity of RNA polymerase II.</text>
</comment>
<dbReference type="NCBIfam" id="TIGR02250">
    <property type="entry name" value="FCP1_euk"/>
    <property type="match status" value="1"/>
</dbReference>
<dbReference type="Proteomes" id="UP000695022">
    <property type="component" value="Unplaced"/>
</dbReference>
<feature type="region of interest" description="Disordered" evidence="7">
    <location>
        <begin position="525"/>
        <end position="554"/>
    </location>
</feature>
<dbReference type="PANTHER" id="PTHR23081">
    <property type="entry name" value="RNA POLYMERASE II CTD PHOSPHATASE"/>
    <property type="match status" value="1"/>
</dbReference>
<dbReference type="CDD" id="cd07521">
    <property type="entry name" value="HAD_FCP1-like"/>
    <property type="match status" value="1"/>
</dbReference>
<feature type="region of interest" description="Disordered" evidence="7">
    <location>
        <begin position="64"/>
        <end position="83"/>
    </location>
</feature>
<dbReference type="Pfam" id="PF00533">
    <property type="entry name" value="BRCT"/>
    <property type="match status" value="1"/>
</dbReference>
<dbReference type="PANTHER" id="PTHR23081:SF36">
    <property type="entry name" value="RNA POLYMERASE II SUBUNIT A C-TERMINAL DOMAIN PHOSPHATASE"/>
    <property type="match status" value="1"/>
</dbReference>
<dbReference type="InterPro" id="IPR001357">
    <property type="entry name" value="BRCT_dom"/>
</dbReference>
<dbReference type="EC" id="3.1.3.16" evidence="6"/>
<feature type="compositionally biased region" description="Acidic residues" evidence="7">
    <location>
        <begin position="889"/>
        <end position="904"/>
    </location>
</feature>
<proteinExistence type="predicted"/>
<evidence type="ECO:0000259" key="9">
    <source>
        <dbReference type="PROSITE" id="PS50969"/>
    </source>
</evidence>
<evidence type="ECO:0000259" key="8">
    <source>
        <dbReference type="PROSITE" id="PS50172"/>
    </source>
</evidence>
<dbReference type="SMART" id="SM00577">
    <property type="entry name" value="CPDc"/>
    <property type="match status" value="1"/>
</dbReference>
<gene>
    <name evidence="11" type="primary">LOC106808840</name>
</gene>
<dbReference type="SUPFAM" id="SSF56784">
    <property type="entry name" value="HAD-like"/>
    <property type="match status" value="1"/>
</dbReference>
<comment type="subcellular location">
    <subcellularLocation>
        <location evidence="1 6">Nucleus</location>
    </subcellularLocation>
</comment>
<dbReference type="Pfam" id="PF09309">
    <property type="entry name" value="FCP1_C"/>
    <property type="match status" value="1"/>
</dbReference>
<feature type="region of interest" description="Disordered" evidence="7">
    <location>
        <begin position="349"/>
        <end position="487"/>
    </location>
</feature>
<dbReference type="Pfam" id="PF03031">
    <property type="entry name" value="NIF"/>
    <property type="match status" value="1"/>
</dbReference>
<sequence>MNTRVEVGDKGGAGEPKRWGGITRQLVMRGEKIGSLTHDSGACRWCLTFKMAALDDNKDISGKMRKRRFSKPSSASSRPEECAHPTVMKDMCAECGADLREKYGLAGDRAAPTVASVAMVHSIPELMVSEEEAQNLGHEDEARLLRTRKLALVVDLDQTVIHTTNEDVPPNMKDVHHFQLWNQGTWYHTRVRPGAVEFLQRISKLYELHICTFGARLYAHTVARILDPEDKLFHHRILSRDECFDPCSKTASIRGVFPCGDAMVCIIDDREDVWGYAPNLIHVKPYHFFKGTGDINWLPFLQQRFDNGEVKQAEQEQEEGQEVPCENAQGIVEENGAGNVAAVDLAAASENPPQDSASITTAKSTSEAPTKQPAAEDSAVKNGSAEVTPADEMQEEVHEREEEGEHGTADDANFASTTEDKECASKVEPSEGANEDAPVNEHKMESGVETPLKPSEKKEISDSVAAVGEECSETSENVIEERKVTEAKNEDCVRLETGTENGNTVDIELCQSSKISEKEIDDNLCVQQPTAETEKEKLEKKKEDEKDLSASEDAPPVKCIIESPEKSGTGEIIIPEDSDDYLFYLEDILGTLHKAFYDMYDQLIKEGKKEHAPKVIPDMKNIVPYVKRKTLKDCSIVFSGLIPTNLAPERSRAYNVARALGANIQTDVTPKGKEAPEKGGAMTHVVAAQLGTRKVTVAQKCKGVHVVNVDWLWSCNERWEKVDERLFPLNSGKKSQPGRGSPLLTRKPEGSGGGEAKTGSKQAPPAASHFDYNPLLTLSSEDLAQMDKEVSDATDEEAEEGELSDDDDDDDDGVARVADVLRDDLDASSSSEESLTAEYPRGWKRKRDDDDDDDSAGDYGDVLQMTQGEDDTNDGQYDGGSKRLRQEESESGEEGEVESIGSVDEEMAAAVEKEFLS</sequence>
<evidence type="ECO:0000313" key="10">
    <source>
        <dbReference type="Proteomes" id="UP000695022"/>
    </source>
</evidence>
<evidence type="ECO:0000256" key="3">
    <source>
        <dbReference type="ARBA" id="ARBA00023242"/>
    </source>
</evidence>
<dbReference type="Gene3D" id="1.10.287.10">
    <property type="entry name" value="S15/NS1, RNA-binding"/>
    <property type="match status" value="1"/>
</dbReference>
<dbReference type="GeneID" id="106808840"/>
<evidence type="ECO:0000256" key="1">
    <source>
        <dbReference type="ARBA" id="ARBA00004123"/>
    </source>
</evidence>
<dbReference type="InterPro" id="IPR039189">
    <property type="entry name" value="Fcp1"/>
</dbReference>
<dbReference type="Gene3D" id="3.40.50.1000">
    <property type="entry name" value="HAD superfamily/HAD-like"/>
    <property type="match status" value="1"/>
</dbReference>
<feature type="compositionally biased region" description="Basic and acidic residues" evidence="7">
    <location>
        <begin position="395"/>
        <end position="409"/>
    </location>
</feature>
<feature type="domain" description="FCP1 homology" evidence="9">
    <location>
        <begin position="145"/>
        <end position="308"/>
    </location>
</feature>
<reference evidence="11" key="1">
    <citation type="submission" date="2025-08" db="UniProtKB">
        <authorList>
            <consortium name="RefSeq"/>
        </authorList>
    </citation>
    <scope>IDENTIFICATION</scope>
</reference>
<dbReference type="PROSITE" id="PS50172">
    <property type="entry name" value="BRCT"/>
    <property type="match status" value="1"/>
</dbReference>
<feature type="compositionally biased region" description="Acidic residues" evidence="7">
    <location>
        <begin position="792"/>
        <end position="812"/>
    </location>
</feature>
<accession>A0ABM1E4U1</accession>
<dbReference type="InterPro" id="IPR011947">
    <property type="entry name" value="FCP1_euk"/>
</dbReference>
<keyword evidence="10" id="KW-1185">Reference proteome</keyword>
<evidence type="ECO:0000256" key="7">
    <source>
        <dbReference type="SAM" id="MobiDB-lite"/>
    </source>
</evidence>
<feature type="compositionally biased region" description="Polar residues" evidence="7">
    <location>
        <begin position="351"/>
        <end position="369"/>
    </location>
</feature>
<dbReference type="InterPro" id="IPR004274">
    <property type="entry name" value="FCP1_dom"/>
</dbReference>
<dbReference type="CDD" id="cd17729">
    <property type="entry name" value="BRCT_CTDP1"/>
    <property type="match status" value="1"/>
</dbReference>
<dbReference type="RefSeq" id="XP_014667212.1">
    <property type="nucleotide sequence ID" value="XM_014811726.1"/>
</dbReference>
<feature type="compositionally biased region" description="Basic and acidic residues" evidence="7">
    <location>
        <begin position="532"/>
        <end position="549"/>
    </location>
</feature>
<keyword evidence="3 6" id="KW-0539">Nucleus</keyword>
<dbReference type="InterPro" id="IPR015388">
    <property type="entry name" value="FCP1_C"/>
</dbReference>
<evidence type="ECO:0000256" key="5">
    <source>
        <dbReference type="ARBA" id="ARBA00048336"/>
    </source>
</evidence>
<dbReference type="InterPro" id="IPR036412">
    <property type="entry name" value="HAD-like_sf"/>
</dbReference>